<feature type="region of interest" description="Disordered" evidence="5">
    <location>
        <begin position="458"/>
        <end position="492"/>
    </location>
</feature>
<name>A8PR43_MALGO</name>
<evidence type="ECO:0000256" key="6">
    <source>
        <dbReference type="SAM" id="SignalP"/>
    </source>
</evidence>
<evidence type="ECO:0000259" key="7">
    <source>
        <dbReference type="PROSITE" id="PS51767"/>
    </source>
</evidence>
<dbReference type="CDD" id="cd05471">
    <property type="entry name" value="pepsin_like"/>
    <property type="match status" value="1"/>
</dbReference>
<evidence type="ECO:0000313" key="8">
    <source>
        <dbReference type="EMBL" id="EDP45610.1"/>
    </source>
</evidence>
<evidence type="ECO:0000313" key="9">
    <source>
        <dbReference type="Proteomes" id="UP000008837"/>
    </source>
</evidence>
<feature type="domain" description="Peptidase A1" evidence="7">
    <location>
        <begin position="107"/>
        <end position="436"/>
    </location>
</feature>
<dbReference type="OMA" id="VDNITPP"/>
<dbReference type="InterPro" id="IPR001969">
    <property type="entry name" value="Aspartic_peptidase_AS"/>
</dbReference>
<keyword evidence="6" id="KW-0732">Signal</keyword>
<dbReference type="OrthoDB" id="771136at2759"/>
<dbReference type="PROSITE" id="PS51767">
    <property type="entry name" value="PEPTIDASE_A1"/>
    <property type="match status" value="1"/>
</dbReference>
<accession>A8PR43</accession>
<dbReference type="GO" id="GO:0006508">
    <property type="term" value="P:proteolysis"/>
    <property type="evidence" value="ECO:0007669"/>
    <property type="project" value="UniProtKB-KW"/>
</dbReference>
<organism evidence="8 9">
    <name type="scientific">Malassezia globosa (strain ATCC MYA-4612 / CBS 7966)</name>
    <name type="common">Dandruff-associated fungus</name>
    <dbReference type="NCBI Taxonomy" id="425265"/>
    <lineage>
        <taxon>Eukaryota</taxon>
        <taxon>Fungi</taxon>
        <taxon>Dikarya</taxon>
        <taxon>Basidiomycota</taxon>
        <taxon>Ustilaginomycotina</taxon>
        <taxon>Malasseziomycetes</taxon>
        <taxon>Malasseziales</taxon>
        <taxon>Malasseziaceae</taxon>
        <taxon>Malassezia</taxon>
    </lineage>
</organism>
<dbReference type="EMBL" id="AAYY01000001">
    <property type="protein sequence ID" value="EDP45610.1"/>
    <property type="molecule type" value="Genomic_DNA"/>
</dbReference>
<comment type="caution">
    <text evidence="8">The sequence shown here is derived from an EMBL/GenBank/DDBJ whole genome shotgun (WGS) entry which is preliminary data.</text>
</comment>
<dbReference type="InterPro" id="IPR001461">
    <property type="entry name" value="Aspartic_peptidase_A1"/>
</dbReference>
<evidence type="ECO:0000256" key="4">
    <source>
        <dbReference type="RuleBase" id="RU000454"/>
    </source>
</evidence>
<evidence type="ECO:0000256" key="1">
    <source>
        <dbReference type="ARBA" id="ARBA00007447"/>
    </source>
</evidence>
<dbReference type="KEGG" id="mgl:MGL_0599"/>
<feature type="signal peptide" evidence="6">
    <location>
        <begin position="1"/>
        <end position="21"/>
    </location>
</feature>
<dbReference type="GeneID" id="5857130"/>
<keyword evidence="4" id="KW-0645">Protease</keyword>
<feature type="chain" id="PRO_5002727838" description="Peptidase A1 domain-containing protein" evidence="6">
    <location>
        <begin position="22"/>
        <end position="544"/>
    </location>
</feature>
<keyword evidence="2 4" id="KW-0064">Aspartyl protease</keyword>
<dbReference type="RefSeq" id="XP_001732824.1">
    <property type="nucleotide sequence ID" value="XM_001732772.1"/>
</dbReference>
<evidence type="ECO:0000256" key="5">
    <source>
        <dbReference type="SAM" id="MobiDB-lite"/>
    </source>
</evidence>
<gene>
    <name evidence="8" type="ORF">MGL_0599</name>
</gene>
<dbReference type="PRINTS" id="PR00792">
    <property type="entry name" value="PEPSIN"/>
</dbReference>
<comment type="similarity">
    <text evidence="1 4">Belongs to the peptidase A1 family.</text>
</comment>
<protein>
    <recommendedName>
        <fullName evidence="7">Peptidase A1 domain-containing protein</fullName>
    </recommendedName>
</protein>
<dbReference type="Gene3D" id="2.40.70.10">
    <property type="entry name" value="Acid Proteases"/>
    <property type="match status" value="2"/>
</dbReference>
<dbReference type="AlphaFoldDB" id="A8PR43"/>
<keyword evidence="4" id="KW-0378">Hydrolase</keyword>
<dbReference type="PANTHER" id="PTHR47966:SF57">
    <property type="entry name" value="PEPTIDASE A1 DOMAIN-CONTAINING PROTEIN"/>
    <property type="match status" value="1"/>
</dbReference>
<dbReference type="PANTHER" id="PTHR47966">
    <property type="entry name" value="BETA-SITE APP-CLEAVING ENZYME, ISOFORM A-RELATED"/>
    <property type="match status" value="1"/>
</dbReference>
<dbReference type="FunFam" id="2.40.70.10:FF:000008">
    <property type="entry name" value="Cathepsin D"/>
    <property type="match status" value="1"/>
</dbReference>
<reference evidence="8 9" key="1">
    <citation type="journal article" date="2007" name="Proc. Natl. Acad. Sci. U.S.A.">
        <title>Dandruff-associated Malassezia genomes reveal convergent and divergent virulence traits shared with plant and human fungal pathogens.</title>
        <authorList>
            <person name="Xu J."/>
            <person name="Saunders C.W."/>
            <person name="Hu P."/>
            <person name="Grant R.A."/>
            <person name="Boekhout T."/>
            <person name="Kuramae E.E."/>
            <person name="Kronstad J.W."/>
            <person name="Deangelis Y.M."/>
            <person name="Reeder N.L."/>
            <person name="Johnstone K.R."/>
            <person name="Leland M."/>
            <person name="Fieno A.M."/>
            <person name="Begley W.M."/>
            <person name="Sun Y."/>
            <person name="Lacey M.P."/>
            <person name="Chaudhary T."/>
            <person name="Keough T."/>
            <person name="Chu L."/>
            <person name="Sears R."/>
            <person name="Yuan B."/>
            <person name="Dawson T.L.Jr."/>
        </authorList>
    </citation>
    <scope>NUCLEOTIDE SEQUENCE [LARGE SCALE GENOMIC DNA]</scope>
    <source>
        <strain evidence="9">ATCC MYA-4612 / CBS 7966</strain>
    </source>
</reference>
<evidence type="ECO:0000256" key="2">
    <source>
        <dbReference type="ARBA" id="ARBA00022750"/>
    </source>
</evidence>
<dbReference type="InterPro" id="IPR033121">
    <property type="entry name" value="PEPTIDASE_A1"/>
</dbReference>
<dbReference type="InParanoid" id="A8PR43"/>
<dbReference type="InterPro" id="IPR034164">
    <property type="entry name" value="Pepsin-like_dom"/>
</dbReference>
<dbReference type="PROSITE" id="PS00141">
    <property type="entry name" value="ASP_PROTEASE"/>
    <property type="match status" value="1"/>
</dbReference>
<evidence type="ECO:0000256" key="3">
    <source>
        <dbReference type="PIRSR" id="PIRSR601461-1"/>
    </source>
</evidence>
<feature type="active site" evidence="3">
    <location>
        <position position="326"/>
    </location>
</feature>
<proteinExistence type="inferred from homology"/>
<dbReference type="VEuPathDB" id="FungiDB:MGL_0599"/>
<feature type="active site" evidence="3">
    <location>
        <position position="125"/>
    </location>
</feature>
<keyword evidence="9" id="KW-1185">Reference proteome</keyword>
<dbReference type="InterPro" id="IPR021109">
    <property type="entry name" value="Peptidase_aspartic_dom_sf"/>
</dbReference>
<sequence length="544" mass="58426">MVIGFVALGCAVLASTVAVQASPTATRSGPTASATADAHGLQVPIYFNGKALHPRNRNMNEDQLSEWLMAEHNKLKVKYTHPKDRQPSNRSKRQQLGLGDFGLDSFYFAPIGVGSPELTLNVVLDTGSADFWVAGTSCSLMDQCQQGMIKFDPSKSSTFKDNGLPFSVQYGSGAVRGELASDKVSLAGYTISSLSFGLAKELARNTIGPPASGILGMAFNTLSTTGTMPFWQVLLERRKMQNYVFSFQLVNNLEKANSQDAKEVAPGGVFTLGVLDDQQYSGNITWSSLSKGYGPNGVGYWAIDIEKLNINGKELKLGELNIAAIDTGTTLIGGPENVMDAIHSRIRGAQKYARAPQYYVFPCRTQINLDFTFGGRTWKLTTKDLISHQLTSNMCLSSLFISPTQSPNMPSWIVGDTFLKTVFSVFDGAKARIGFASLHQGGAQTMSLTSATMDNSLANKGAKESTEAGPMSDESSAGMPHGGNTPGMARSNTDNAWKTASIFVPHDIKPIDPPKGSSHFVKPANIVTLLMVSVMTLTVSMVVL</sequence>
<dbReference type="SUPFAM" id="SSF50630">
    <property type="entry name" value="Acid proteases"/>
    <property type="match status" value="1"/>
</dbReference>
<dbReference type="MEROPS" id="A01.078"/>
<dbReference type="GO" id="GO:0004190">
    <property type="term" value="F:aspartic-type endopeptidase activity"/>
    <property type="evidence" value="ECO:0007669"/>
    <property type="project" value="UniProtKB-KW"/>
</dbReference>
<dbReference type="Pfam" id="PF00026">
    <property type="entry name" value="Asp"/>
    <property type="match status" value="1"/>
</dbReference>
<dbReference type="Proteomes" id="UP000008837">
    <property type="component" value="Unassembled WGS sequence"/>
</dbReference>